<feature type="transmembrane region" description="Helical" evidence="6">
    <location>
        <begin position="362"/>
        <end position="382"/>
    </location>
</feature>
<evidence type="ECO:0000313" key="9">
    <source>
        <dbReference type="Proteomes" id="UP001172673"/>
    </source>
</evidence>
<comment type="subcellular location">
    <subcellularLocation>
        <location evidence="1">Membrane</location>
        <topology evidence="1">Multi-pass membrane protein</topology>
    </subcellularLocation>
</comment>
<dbReference type="Gene3D" id="1.20.1250.20">
    <property type="entry name" value="MFS general substrate transporter like domains"/>
    <property type="match status" value="2"/>
</dbReference>
<accession>A0AA38XEZ2</accession>
<dbReference type="SUPFAM" id="SSF103473">
    <property type="entry name" value="MFS general substrate transporter"/>
    <property type="match status" value="1"/>
</dbReference>
<feature type="transmembrane region" description="Helical" evidence="6">
    <location>
        <begin position="421"/>
        <end position="441"/>
    </location>
</feature>
<feature type="domain" description="Major facilitator superfamily (MFS) profile" evidence="7">
    <location>
        <begin position="63"/>
        <end position="499"/>
    </location>
</feature>
<proteinExistence type="predicted"/>
<feature type="transmembrane region" description="Helical" evidence="6">
    <location>
        <begin position="225"/>
        <end position="245"/>
    </location>
</feature>
<reference evidence="8" key="1">
    <citation type="submission" date="2022-10" db="EMBL/GenBank/DDBJ databases">
        <title>Culturing micro-colonial fungi from biological soil crusts in the Mojave desert and describing Neophaeococcomyces mojavensis, and introducing the new genera and species Taxawa tesnikishii.</title>
        <authorList>
            <person name="Kurbessoian T."/>
            <person name="Stajich J.E."/>
        </authorList>
    </citation>
    <scope>NUCLEOTIDE SEQUENCE</scope>
    <source>
        <strain evidence="8">TK_41</strain>
    </source>
</reference>
<dbReference type="PANTHER" id="PTHR43791">
    <property type="entry name" value="PERMEASE-RELATED"/>
    <property type="match status" value="1"/>
</dbReference>
<feature type="transmembrane region" description="Helical" evidence="6">
    <location>
        <begin position="453"/>
        <end position="476"/>
    </location>
</feature>
<dbReference type="InterPro" id="IPR020846">
    <property type="entry name" value="MFS_dom"/>
</dbReference>
<dbReference type="InterPro" id="IPR036259">
    <property type="entry name" value="MFS_trans_sf"/>
</dbReference>
<gene>
    <name evidence="8" type="ORF">H2200_003806</name>
</gene>
<dbReference type="PROSITE" id="PS50850">
    <property type="entry name" value="MFS"/>
    <property type="match status" value="1"/>
</dbReference>
<feature type="transmembrane region" description="Helical" evidence="6">
    <location>
        <begin position="388"/>
        <end position="409"/>
    </location>
</feature>
<evidence type="ECO:0000256" key="6">
    <source>
        <dbReference type="SAM" id="Phobius"/>
    </source>
</evidence>
<keyword evidence="5 6" id="KW-0472">Membrane</keyword>
<dbReference type="GO" id="GO:0022857">
    <property type="term" value="F:transmembrane transporter activity"/>
    <property type="evidence" value="ECO:0007669"/>
    <property type="project" value="InterPro"/>
</dbReference>
<dbReference type="FunFam" id="1.20.1250.20:FF:000018">
    <property type="entry name" value="MFS transporter permease"/>
    <property type="match status" value="1"/>
</dbReference>
<keyword evidence="2" id="KW-0813">Transport</keyword>
<dbReference type="AlphaFoldDB" id="A0AA38XEZ2"/>
<evidence type="ECO:0000256" key="3">
    <source>
        <dbReference type="ARBA" id="ARBA00022692"/>
    </source>
</evidence>
<feature type="transmembrane region" description="Helical" evidence="6">
    <location>
        <begin position="96"/>
        <end position="117"/>
    </location>
</feature>
<feature type="transmembrane region" description="Helical" evidence="6">
    <location>
        <begin position="190"/>
        <end position="213"/>
    </location>
</feature>
<evidence type="ECO:0000259" key="7">
    <source>
        <dbReference type="PROSITE" id="PS50850"/>
    </source>
</evidence>
<organism evidence="8 9">
    <name type="scientific">Cladophialophora chaetospira</name>
    <dbReference type="NCBI Taxonomy" id="386627"/>
    <lineage>
        <taxon>Eukaryota</taxon>
        <taxon>Fungi</taxon>
        <taxon>Dikarya</taxon>
        <taxon>Ascomycota</taxon>
        <taxon>Pezizomycotina</taxon>
        <taxon>Eurotiomycetes</taxon>
        <taxon>Chaetothyriomycetidae</taxon>
        <taxon>Chaetothyriales</taxon>
        <taxon>Herpotrichiellaceae</taxon>
        <taxon>Cladophialophora</taxon>
    </lineage>
</organism>
<evidence type="ECO:0000313" key="8">
    <source>
        <dbReference type="EMBL" id="KAJ9612209.1"/>
    </source>
</evidence>
<evidence type="ECO:0000256" key="2">
    <source>
        <dbReference type="ARBA" id="ARBA00022448"/>
    </source>
</evidence>
<keyword evidence="4 6" id="KW-1133">Transmembrane helix</keyword>
<name>A0AA38XEZ2_9EURO</name>
<feature type="transmembrane region" description="Helical" evidence="6">
    <location>
        <begin position="154"/>
        <end position="178"/>
    </location>
</feature>
<evidence type="ECO:0000256" key="4">
    <source>
        <dbReference type="ARBA" id="ARBA00022989"/>
    </source>
</evidence>
<comment type="caution">
    <text evidence="8">The sequence shown here is derived from an EMBL/GenBank/DDBJ whole genome shotgun (WGS) entry which is preliminary data.</text>
</comment>
<feature type="transmembrane region" description="Helical" evidence="6">
    <location>
        <begin position="334"/>
        <end position="355"/>
    </location>
</feature>
<protein>
    <recommendedName>
        <fullName evidence="7">Major facilitator superfamily (MFS) profile domain-containing protein</fullName>
    </recommendedName>
</protein>
<dbReference type="PANTHER" id="PTHR43791:SF3">
    <property type="entry name" value="MAJOR FACILITATOR SUPERFAMILY (MFS) PROFILE DOMAIN-CONTAINING PROTEIN"/>
    <property type="match status" value="1"/>
</dbReference>
<feature type="transmembrane region" description="Helical" evidence="6">
    <location>
        <begin position="129"/>
        <end position="148"/>
    </location>
</feature>
<keyword evidence="3 6" id="KW-0812">Transmembrane</keyword>
<dbReference type="EMBL" id="JAPDRK010000005">
    <property type="protein sequence ID" value="KAJ9612209.1"/>
    <property type="molecule type" value="Genomic_DNA"/>
</dbReference>
<feature type="transmembrane region" description="Helical" evidence="6">
    <location>
        <begin position="59"/>
        <end position="76"/>
    </location>
</feature>
<dbReference type="Proteomes" id="UP001172673">
    <property type="component" value="Unassembled WGS sequence"/>
</dbReference>
<dbReference type="InterPro" id="IPR011701">
    <property type="entry name" value="MFS"/>
</dbReference>
<dbReference type="Pfam" id="PF07690">
    <property type="entry name" value="MFS_1"/>
    <property type="match status" value="1"/>
</dbReference>
<evidence type="ECO:0000256" key="5">
    <source>
        <dbReference type="ARBA" id="ARBA00023136"/>
    </source>
</evidence>
<sequence>MAEPRPVLVADPEAKMETSQHSLEHAEDAHIHTKDLRVAEGELDPNIDVGLEKKIKRKLDLRLVPILAAIYTMALVDRTNLGSARIAGLDEATGLAVGNRASITILVFYVGYIIFEIPSNMALKRVGPARWLSFLTFAWGLVTLGIGFSKNWQTVAICRVLLGICEAGLFPGCLYLMASWYQKFELQKRVAIYFMSGSFLSSFANILCLGLTHIADDPETNGWKYIFIVQGAITIAVAITAWFIIVDFPEGEIQKAKFLSADEAEVVRTRLIRDRGSSEGERVSWNTIKDVCLDWRVWSLCFVYMAGAAAVYGLLLFLPIVLRLGLGYSQTKSYLLAAPSAAVAVVFVFLVSIVSDKYRVRAPFVILEGSLGIIGLCMIGFLDHPTPRYVGSFFGSCGCNALIVTAAAWQQNNIRGDAKRAVLAAVQVSCAGMGGIYSALVFRQQDSPDFVPGLVACCALVAWSMLLTIITVPLLIRANRQADRGERIIEGSASFRYVW</sequence>
<evidence type="ECO:0000256" key="1">
    <source>
        <dbReference type="ARBA" id="ARBA00004141"/>
    </source>
</evidence>
<dbReference type="GO" id="GO:0016020">
    <property type="term" value="C:membrane"/>
    <property type="evidence" value="ECO:0007669"/>
    <property type="project" value="UniProtKB-SubCell"/>
</dbReference>
<keyword evidence="9" id="KW-1185">Reference proteome</keyword>
<feature type="transmembrane region" description="Helical" evidence="6">
    <location>
        <begin position="297"/>
        <end position="322"/>
    </location>
</feature>